<evidence type="ECO:0000313" key="4">
    <source>
        <dbReference type="Proteomes" id="UP000261640"/>
    </source>
</evidence>
<dbReference type="Pfam" id="PF26086">
    <property type="entry name" value="Niban2"/>
    <property type="match status" value="1"/>
</dbReference>
<dbReference type="AlphaFoldDB" id="A0A7N8X7A2"/>
<reference evidence="3" key="1">
    <citation type="submission" date="2025-08" db="UniProtKB">
        <authorList>
            <consortium name="Ensembl"/>
        </authorList>
    </citation>
    <scope>IDENTIFICATION</scope>
</reference>
<dbReference type="InterPro" id="IPR026088">
    <property type="entry name" value="Niban-like"/>
</dbReference>
<evidence type="ECO:0000259" key="2">
    <source>
        <dbReference type="Pfam" id="PF26086"/>
    </source>
</evidence>
<feature type="domain" description="Niban 1/2/3" evidence="2">
    <location>
        <begin position="230"/>
        <end position="399"/>
    </location>
</feature>
<proteinExistence type="inferred from homology"/>
<protein>
    <submittedName>
        <fullName evidence="3">Uncharacterized LOC113128472</fullName>
    </submittedName>
</protein>
<sequence length="540" mass="61330">MCVRDCAFVWLRASGKSGGKLACWDCPTAFPVYIQHSYTAPVCLATSSLQEQTQWANILRAAMQHQSLVLWCENSPGSRAFLDAVTSLMKLRGKCQTDINPMGSEEEVLVSVLMEEVMSYLKEQVFPRIIVHHSRRKQAWITVSETSDSYVFVLTYSLCVTAHVRQFLSEVYKTAKRHVTAAVASLKEELLFYHSDVEKQISAGLQQAILLQDHMAHTITEDMCEPILQSLLHTIIPRLNRTLQEVAVPIYDGFASTWEYFLETCDDIIDLGSVKDMEEMVLRPLSGFGADDTRMWQCLDRLELSSEGRAWFQGTWGVHCATWRLLVLKAQNALYKVVHICAVMFWRLVSRYPCFSFDSSQCTAVLCRVKDRVVKHLDAELLALRSQLILEMMLYITLPAFMQSVGEQDLSCYDAMVSSEQVLFMHTDTIFHSTLRDSLASYIQSVMRYSLPQQFVPLPIRPNSPCSSSSGISEQVYDLLSPDDFQQNLCQNSGRSSSQSETLTPSTLSHREDMWAKSEISEKHMLSLLDAVKYIHLTEP</sequence>
<accession>A0A7N8X7A2</accession>
<reference evidence="3" key="2">
    <citation type="submission" date="2025-09" db="UniProtKB">
        <authorList>
            <consortium name="Ensembl"/>
        </authorList>
    </citation>
    <scope>IDENTIFICATION</scope>
</reference>
<name>A0A7N8X7A2_9TELE</name>
<comment type="similarity">
    <text evidence="1">Belongs to the Niban family.</text>
</comment>
<keyword evidence="4" id="KW-1185">Reference proteome</keyword>
<dbReference type="PANTHER" id="PTHR14392:SF3">
    <property type="entry name" value="PROTEIN NIBAN 1"/>
    <property type="match status" value="1"/>
</dbReference>
<dbReference type="Ensembl" id="ENSMAMT00000062361.1">
    <property type="protein sequence ID" value="ENSMAMP00000045077.1"/>
    <property type="gene ID" value="ENSMAMG00000026502.1"/>
</dbReference>
<dbReference type="PANTHER" id="PTHR14392">
    <property type="entry name" value="NIBAN FAMILY MEMBER"/>
    <property type="match status" value="1"/>
</dbReference>
<dbReference type="InterPro" id="IPR059060">
    <property type="entry name" value="Niban_1/2/3_dom"/>
</dbReference>
<organism evidence="3 4">
    <name type="scientific">Mastacembelus armatus</name>
    <name type="common">zig-zag eel</name>
    <dbReference type="NCBI Taxonomy" id="205130"/>
    <lineage>
        <taxon>Eukaryota</taxon>
        <taxon>Metazoa</taxon>
        <taxon>Chordata</taxon>
        <taxon>Craniata</taxon>
        <taxon>Vertebrata</taxon>
        <taxon>Euteleostomi</taxon>
        <taxon>Actinopterygii</taxon>
        <taxon>Neopterygii</taxon>
        <taxon>Teleostei</taxon>
        <taxon>Neoteleostei</taxon>
        <taxon>Acanthomorphata</taxon>
        <taxon>Anabantaria</taxon>
        <taxon>Synbranchiformes</taxon>
        <taxon>Mastacembelidae</taxon>
        <taxon>Mastacembelus</taxon>
    </lineage>
</organism>
<evidence type="ECO:0000313" key="3">
    <source>
        <dbReference type="Ensembl" id="ENSMAMP00000045077.1"/>
    </source>
</evidence>
<dbReference type="Proteomes" id="UP000261640">
    <property type="component" value="Unplaced"/>
</dbReference>
<evidence type="ECO:0000256" key="1">
    <source>
        <dbReference type="ARBA" id="ARBA00010251"/>
    </source>
</evidence>
<dbReference type="GeneTree" id="ENSGT00940000154149"/>
<dbReference type="InParanoid" id="A0A7N8X7A2"/>